<gene>
    <name evidence="5" type="primary">raiA</name>
    <name evidence="3" type="synonym">hpf</name>
    <name evidence="5" type="ORF">H9872_04625</name>
</gene>
<evidence type="ECO:0000256" key="2">
    <source>
        <dbReference type="ARBA" id="ARBA00022845"/>
    </source>
</evidence>
<dbReference type="AlphaFoldDB" id="A0A9E2KAK8"/>
<protein>
    <recommendedName>
        <fullName evidence="3">Ribosome hibernation promoting factor</fullName>
        <shortName evidence="3">HPF</shortName>
    </recommendedName>
</protein>
<comment type="similarity">
    <text evidence="3">Belongs to the HPF/YfiA ribosome-associated protein family. Long HPF subfamily.</text>
</comment>
<proteinExistence type="inferred from homology"/>
<keyword evidence="1 3" id="KW-0963">Cytoplasm</keyword>
<dbReference type="NCBIfam" id="TIGR00741">
    <property type="entry name" value="yfiA"/>
    <property type="match status" value="1"/>
</dbReference>
<organism evidence="5 6">
    <name type="scientific">Candidatus Cellulosilyticum pullistercoris</name>
    <dbReference type="NCBI Taxonomy" id="2838521"/>
    <lineage>
        <taxon>Bacteria</taxon>
        <taxon>Bacillati</taxon>
        <taxon>Bacillota</taxon>
        <taxon>Clostridia</taxon>
        <taxon>Lachnospirales</taxon>
        <taxon>Cellulosilyticaceae</taxon>
        <taxon>Cellulosilyticum</taxon>
    </lineage>
</organism>
<comment type="subcellular location">
    <subcellularLocation>
        <location evidence="3">Cytoplasm</location>
    </subcellularLocation>
</comment>
<dbReference type="Pfam" id="PF02482">
    <property type="entry name" value="Ribosomal_S30AE"/>
    <property type="match status" value="1"/>
</dbReference>
<evidence type="ECO:0000313" key="6">
    <source>
        <dbReference type="Proteomes" id="UP000824229"/>
    </source>
</evidence>
<dbReference type="Gene3D" id="3.30.160.100">
    <property type="entry name" value="Ribosome hibernation promotion factor-like"/>
    <property type="match status" value="1"/>
</dbReference>
<evidence type="ECO:0000256" key="1">
    <source>
        <dbReference type="ARBA" id="ARBA00022490"/>
    </source>
</evidence>
<dbReference type="InterPro" id="IPR050574">
    <property type="entry name" value="HPF/YfiA_ribosome-assoc"/>
</dbReference>
<dbReference type="GO" id="GO:0045900">
    <property type="term" value="P:negative regulation of translational elongation"/>
    <property type="evidence" value="ECO:0007669"/>
    <property type="project" value="TreeGrafter"/>
</dbReference>
<dbReference type="PANTHER" id="PTHR33231:SF1">
    <property type="entry name" value="30S RIBOSOMAL PROTEIN"/>
    <property type="match status" value="1"/>
</dbReference>
<dbReference type="FunFam" id="3.30.505.50:FF:000001">
    <property type="entry name" value="Ribosome hibernation promoting factor"/>
    <property type="match status" value="1"/>
</dbReference>
<dbReference type="HAMAP" id="MF_00839">
    <property type="entry name" value="HPF"/>
    <property type="match status" value="1"/>
</dbReference>
<reference evidence="5" key="1">
    <citation type="journal article" date="2021" name="PeerJ">
        <title>Extensive microbial diversity within the chicken gut microbiome revealed by metagenomics and culture.</title>
        <authorList>
            <person name="Gilroy R."/>
            <person name="Ravi A."/>
            <person name="Getino M."/>
            <person name="Pursley I."/>
            <person name="Horton D.L."/>
            <person name="Alikhan N.F."/>
            <person name="Baker D."/>
            <person name="Gharbi K."/>
            <person name="Hall N."/>
            <person name="Watson M."/>
            <person name="Adriaenssens E.M."/>
            <person name="Foster-Nyarko E."/>
            <person name="Jarju S."/>
            <person name="Secka A."/>
            <person name="Antonio M."/>
            <person name="Oren A."/>
            <person name="Chaudhuri R.R."/>
            <person name="La Ragione R."/>
            <person name="Hildebrand F."/>
            <person name="Pallen M.J."/>
        </authorList>
    </citation>
    <scope>NUCLEOTIDE SEQUENCE</scope>
    <source>
        <strain evidence="5">B5-657</strain>
    </source>
</reference>
<dbReference type="PANTHER" id="PTHR33231">
    <property type="entry name" value="30S RIBOSOMAL PROTEIN"/>
    <property type="match status" value="1"/>
</dbReference>
<dbReference type="InterPro" id="IPR036567">
    <property type="entry name" value="RHF-like"/>
</dbReference>
<feature type="domain" description="Sigma 54 modulation/S30EA ribosomal protein C-terminal" evidence="4">
    <location>
        <begin position="121"/>
        <end position="173"/>
    </location>
</feature>
<comment type="subunit">
    <text evidence="3">Interacts with 100S ribosomes.</text>
</comment>
<comment type="caution">
    <text evidence="5">The sequence shown here is derived from an EMBL/GenBank/DDBJ whole genome shotgun (WGS) entry which is preliminary data.</text>
</comment>
<accession>A0A9E2KAK8</accession>
<dbReference type="Proteomes" id="UP000824229">
    <property type="component" value="Unassembled WGS sequence"/>
</dbReference>
<dbReference type="EMBL" id="JAHLFQ010000099">
    <property type="protein sequence ID" value="MBU3804024.1"/>
    <property type="molecule type" value="Genomic_DNA"/>
</dbReference>
<sequence>MKYNISGKNIELTAALTNAVEEKIVKLDKYFNNNVTAQITLSVEKLSHIIEITIPFNGSVLRAEVEGKNMYNIIDDAVAVIEKQVNKFKNKLRNRHRTNAANQFTPSFLEEEDGNTEDGIKIDKTKKFAIKPMSAEEAILQMELVGHNFFVYFDSETEDVNVVYKRKNGTYGLIEPVFDEE</sequence>
<dbReference type="InterPro" id="IPR038416">
    <property type="entry name" value="Ribosom_S30AE_C_sf"/>
</dbReference>
<comment type="function">
    <text evidence="3">Required for dimerization of active 70S ribosomes into 100S ribosomes in stationary phase; 100S ribosomes are translationally inactive and sometimes present during exponential growth.</text>
</comment>
<dbReference type="SUPFAM" id="SSF69754">
    <property type="entry name" value="Ribosome binding protein Y (YfiA homologue)"/>
    <property type="match status" value="1"/>
</dbReference>
<dbReference type="CDD" id="cd00552">
    <property type="entry name" value="RaiA"/>
    <property type="match status" value="1"/>
</dbReference>
<reference evidence="5" key="2">
    <citation type="submission" date="2021-04" db="EMBL/GenBank/DDBJ databases">
        <authorList>
            <person name="Gilroy R."/>
        </authorList>
    </citation>
    <scope>NUCLEOTIDE SEQUENCE</scope>
    <source>
        <strain evidence="5">B5-657</strain>
    </source>
</reference>
<evidence type="ECO:0000313" key="5">
    <source>
        <dbReference type="EMBL" id="MBU3804024.1"/>
    </source>
</evidence>
<evidence type="ECO:0000256" key="3">
    <source>
        <dbReference type="HAMAP-Rule" id="MF_00839"/>
    </source>
</evidence>
<name>A0A9E2KAK8_9FIRM</name>
<dbReference type="InterPro" id="IPR032528">
    <property type="entry name" value="Ribosom_S30AE_C"/>
</dbReference>
<evidence type="ECO:0000259" key="4">
    <source>
        <dbReference type="Pfam" id="PF16321"/>
    </source>
</evidence>
<keyword evidence="2 3" id="KW-0810">Translation regulation</keyword>
<dbReference type="GO" id="GO:0022627">
    <property type="term" value="C:cytosolic small ribosomal subunit"/>
    <property type="evidence" value="ECO:0007669"/>
    <property type="project" value="TreeGrafter"/>
</dbReference>
<dbReference type="InterPro" id="IPR034694">
    <property type="entry name" value="HPF_long/plastid"/>
</dbReference>
<dbReference type="GO" id="GO:0043024">
    <property type="term" value="F:ribosomal small subunit binding"/>
    <property type="evidence" value="ECO:0007669"/>
    <property type="project" value="TreeGrafter"/>
</dbReference>
<dbReference type="Pfam" id="PF16321">
    <property type="entry name" value="Ribosom_S30AE_C"/>
    <property type="match status" value="1"/>
</dbReference>
<dbReference type="InterPro" id="IPR003489">
    <property type="entry name" value="RHF/RaiA"/>
</dbReference>
<dbReference type="Gene3D" id="3.30.505.50">
    <property type="entry name" value="Sigma 54 modulation/S30EA ribosomal protein, C-terminal domain"/>
    <property type="match status" value="1"/>
</dbReference>